<proteinExistence type="inferred from homology"/>
<sequence>MIRKLSKCYLGIFCLLVSLLSAFSHPAFAVKNINLTSGEWPPYLSIDLAKGGIAAQIVSEAFAQQGIKTYYGYYPWKRSYEYARRGYGAASFKWHGSLAWIKTEQRERHFWFSDPIVSGNEVLFSLKSKPVHWQKIEDLEGITIGGTLFAAYPTLEIAARSKLITLDKVGDYQSLFERLLYQRIDAIALTKTVALHYMTNHLSEAEIQQITYSETLVEQRHFRLMLSKKHSENQHYLQQFNQGLQKLKTSGRYAELLEQLESKLGSPLN</sequence>
<dbReference type="EMBL" id="BARX01000001">
    <property type="protein sequence ID" value="GAD00225.1"/>
    <property type="molecule type" value="Genomic_DNA"/>
</dbReference>
<evidence type="ECO:0000259" key="4">
    <source>
        <dbReference type="Pfam" id="PF00497"/>
    </source>
</evidence>
<dbReference type="Proteomes" id="UP000014461">
    <property type="component" value="Unassembled WGS sequence"/>
</dbReference>
<gene>
    <name evidence="5" type="ORF">AALB_0305</name>
</gene>
<comment type="caution">
    <text evidence="5">The sequence shown here is derived from an EMBL/GenBank/DDBJ whole genome shotgun (WGS) entry which is preliminary data.</text>
</comment>
<evidence type="ECO:0000256" key="1">
    <source>
        <dbReference type="ARBA" id="ARBA00010333"/>
    </source>
</evidence>
<dbReference type="SUPFAM" id="SSF53850">
    <property type="entry name" value="Periplasmic binding protein-like II"/>
    <property type="match status" value="1"/>
</dbReference>
<feature type="chain" id="PRO_5004478226" description="Solute-binding protein family 3/N-terminal domain-containing protein" evidence="3">
    <location>
        <begin position="30"/>
        <end position="269"/>
    </location>
</feature>
<accession>R9PFS1</accession>
<evidence type="ECO:0000256" key="3">
    <source>
        <dbReference type="SAM" id="SignalP"/>
    </source>
</evidence>
<organism evidence="5 6">
    <name type="scientific">Agarivorans albus MKT 106</name>
    <dbReference type="NCBI Taxonomy" id="1331007"/>
    <lineage>
        <taxon>Bacteria</taxon>
        <taxon>Pseudomonadati</taxon>
        <taxon>Pseudomonadota</taxon>
        <taxon>Gammaproteobacteria</taxon>
        <taxon>Alteromonadales</taxon>
        <taxon>Alteromonadaceae</taxon>
        <taxon>Agarivorans</taxon>
    </lineage>
</organism>
<dbReference type="PANTHER" id="PTHR35936">
    <property type="entry name" value="MEMBRANE-BOUND LYTIC MUREIN TRANSGLYCOSYLASE F"/>
    <property type="match status" value="1"/>
</dbReference>
<feature type="signal peptide" evidence="3">
    <location>
        <begin position="1"/>
        <end position="29"/>
    </location>
</feature>
<keyword evidence="6" id="KW-1185">Reference proteome</keyword>
<dbReference type="STRING" id="1331007.AALB_0305"/>
<reference evidence="5" key="1">
    <citation type="journal article" date="2013" name="Genome Announc.">
        <title>Draft Genome Sequence of Agarivorans albus Strain MKT 106T, an Agarolytic Marine Bacterium.</title>
        <authorList>
            <person name="Yasuike M."/>
            <person name="Nakamura Y."/>
            <person name="Kai W."/>
            <person name="Fujiwara A."/>
            <person name="Fukui Y."/>
            <person name="Satomi M."/>
            <person name="Sano M."/>
        </authorList>
    </citation>
    <scope>NUCLEOTIDE SEQUENCE [LARGE SCALE GENOMIC DNA]</scope>
</reference>
<protein>
    <recommendedName>
        <fullName evidence="4">Solute-binding protein family 3/N-terminal domain-containing protein</fullName>
    </recommendedName>
</protein>
<evidence type="ECO:0000313" key="6">
    <source>
        <dbReference type="Proteomes" id="UP000014461"/>
    </source>
</evidence>
<dbReference type="Gene3D" id="3.40.190.10">
    <property type="entry name" value="Periplasmic binding protein-like II"/>
    <property type="match status" value="2"/>
</dbReference>
<dbReference type="PANTHER" id="PTHR35936:SF25">
    <property type="entry name" value="ABC TRANSPORTER SUBSTRATE-BINDING PROTEIN"/>
    <property type="match status" value="1"/>
</dbReference>
<evidence type="ECO:0000313" key="5">
    <source>
        <dbReference type="EMBL" id="GAD00225.1"/>
    </source>
</evidence>
<keyword evidence="2 3" id="KW-0732">Signal</keyword>
<dbReference type="InterPro" id="IPR001638">
    <property type="entry name" value="Solute-binding_3/MltF_N"/>
</dbReference>
<dbReference type="OrthoDB" id="5296159at2"/>
<feature type="domain" description="Solute-binding protein family 3/N-terminal" evidence="4">
    <location>
        <begin position="99"/>
        <end position="259"/>
    </location>
</feature>
<name>R9PFS1_AGAAL</name>
<evidence type="ECO:0000256" key="2">
    <source>
        <dbReference type="ARBA" id="ARBA00022729"/>
    </source>
</evidence>
<comment type="similarity">
    <text evidence="1">Belongs to the bacterial solute-binding protein 3 family.</text>
</comment>
<dbReference type="AlphaFoldDB" id="R9PFS1"/>
<dbReference type="Pfam" id="PF00497">
    <property type="entry name" value="SBP_bac_3"/>
    <property type="match status" value="1"/>
</dbReference>